<evidence type="ECO:0000313" key="3">
    <source>
        <dbReference type="Proteomes" id="UP001595386"/>
    </source>
</evidence>
<dbReference type="SUPFAM" id="SSF102405">
    <property type="entry name" value="MCP/YpsA-like"/>
    <property type="match status" value="1"/>
</dbReference>
<feature type="domain" description="Smf/DprA SLOG" evidence="1">
    <location>
        <begin position="5"/>
        <end position="150"/>
    </location>
</feature>
<evidence type="ECO:0000313" key="2">
    <source>
        <dbReference type="EMBL" id="MFC2992977.1"/>
    </source>
</evidence>
<evidence type="ECO:0000259" key="1">
    <source>
        <dbReference type="Pfam" id="PF02481"/>
    </source>
</evidence>
<proteinExistence type="predicted"/>
<dbReference type="Proteomes" id="UP001595386">
    <property type="component" value="Unassembled WGS sequence"/>
</dbReference>
<dbReference type="EMBL" id="JBHRSQ010000017">
    <property type="protein sequence ID" value="MFC2992977.1"/>
    <property type="molecule type" value="Genomic_DNA"/>
</dbReference>
<name>A0ABV7B682_9GAMM</name>
<dbReference type="Pfam" id="PF02481">
    <property type="entry name" value="DNA_processg_A"/>
    <property type="match status" value="1"/>
</dbReference>
<keyword evidence="3" id="KW-1185">Reference proteome</keyword>
<protein>
    <recommendedName>
        <fullName evidence="1">Smf/DprA SLOG domain-containing protein</fullName>
    </recommendedName>
</protein>
<dbReference type="InterPro" id="IPR057666">
    <property type="entry name" value="DrpA_SLOG"/>
</dbReference>
<accession>A0ABV7B682</accession>
<sequence>MAGLVAIIGGRQLSPAAAAHVQALAAQLAGRGFTLVTGCCTGADQAVIAAALVGTVPVEALQVLAAFGPGGQGACPVSAVAAVEAFAAGGGAVSWWAGGGPGVPLRARLAGRAAQVINSAASVVAMHPGRGSWRACRLAAARGLPVVVFSASPVSLGAGHWQPVCAGSLWSSAQRWMPRQAAFSL</sequence>
<dbReference type="Gene3D" id="3.40.50.450">
    <property type="match status" value="1"/>
</dbReference>
<organism evidence="2 3">
    <name type="scientific">Halomonas tibetensis</name>
    <dbReference type="NCBI Taxonomy" id="2259590"/>
    <lineage>
        <taxon>Bacteria</taxon>
        <taxon>Pseudomonadati</taxon>
        <taxon>Pseudomonadota</taxon>
        <taxon>Gammaproteobacteria</taxon>
        <taxon>Oceanospirillales</taxon>
        <taxon>Halomonadaceae</taxon>
        <taxon>Halomonas</taxon>
    </lineage>
</organism>
<reference evidence="3" key="1">
    <citation type="journal article" date="2019" name="Int. J. Syst. Evol. Microbiol.">
        <title>The Global Catalogue of Microorganisms (GCM) 10K type strain sequencing project: providing services to taxonomists for standard genome sequencing and annotation.</title>
        <authorList>
            <consortium name="The Broad Institute Genomics Platform"/>
            <consortium name="The Broad Institute Genome Sequencing Center for Infectious Disease"/>
            <person name="Wu L."/>
            <person name="Ma J."/>
        </authorList>
    </citation>
    <scope>NUCLEOTIDE SEQUENCE [LARGE SCALE GENOMIC DNA]</scope>
    <source>
        <strain evidence="3">KCTC 52660</strain>
    </source>
</reference>
<comment type="caution">
    <text evidence="2">The sequence shown here is derived from an EMBL/GenBank/DDBJ whole genome shotgun (WGS) entry which is preliminary data.</text>
</comment>
<dbReference type="RefSeq" id="WP_379760172.1">
    <property type="nucleotide sequence ID" value="NZ_JBHRSQ010000017.1"/>
</dbReference>
<gene>
    <name evidence="2" type="ORF">ACFODV_13125</name>
</gene>